<sequence>MTEPRGSNGTRPPPGQKESTKTKKRPEMKAKTPVSESARAIAKSYLEARPRLLPKDLGEIMRPDPAVEFSKESPEIERGAMKLKLFATLITHPCWELEHEGFVLALQYLVKCRVDNRNPWPHKDAKERECPAIDALFNMFDGSGSGDRSLHEMHKSARQSIVGGGVSVFSDFLDFIGQQVKKDDTEQEKAYLDVPALPVTLGDIKALTDAVTNFNWPDETWRCSPGGVYSAFRADRTTGKTEFPTTGTELKEYLGRSLKDVFRDIETYKQDANPETCSLANEADHGHVLVGDAEDVIPPPGPDTAVDEEMGIPEDNQNVPPESNPVRPERRYRALVDGEESEDEQADLARNQANKRTASRSPPHPQSRQRGSGYAWGDRNFSEIRAESPYERFELSRRQVRTSLQEVNPHPSGFISSQVLSPTTDTRPKKRVRVLKNSQERLASYFKGTGHDDIQDIKSTLRRIENQTTQIFNKEQSQPQDTNQPVVYPVSERRDSAGRTRIAQAASIAVFAEVSESDLVRDLRAQVAQLLEEKKESSDKIKYQKMMISDLHKDVAEEKAGRETERKRADNLEAVLKGFGW</sequence>
<protein>
    <submittedName>
        <fullName evidence="2">Uncharacterized protein</fullName>
    </submittedName>
</protein>
<dbReference type="AlphaFoldDB" id="A0A365NC87"/>
<feature type="compositionally biased region" description="Polar residues" evidence="1">
    <location>
        <begin position="1"/>
        <end position="10"/>
    </location>
</feature>
<proteinExistence type="predicted"/>
<feature type="compositionally biased region" description="Basic and acidic residues" evidence="1">
    <location>
        <begin position="18"/>
        <end position="30"/>
    </location>
</feature>
<feature type="compositionally biased region" description="Basic and acidic residues" evidence="1">
    <location>
        <begin position="327"/>
        <end position="336"/>
    </location>
</feature>
<comment type="caution">
    <text evidence="2">The sequence shown here is derived from an EMBL/GenBank/DDBJ whole genome shotgun (WGS) entry which is preliminary data.</text>
</comment>
<feature type="region of interest" description="Disordered" evidence="1">
    <location>
        <begin position="407"/>
        <end position="427"/>
    </location>
</feature>
<feature type="compositionally biased region" description="Polar residues" evidence="1">
    <location>
        <begin position="414"/>
        <end position="425"/>
    </location>
</feature>
<feature type="compositionally biased region" description="Acidic residues" evidence="1">
    <location>
        <begin position="337"/>
        <end position="346"/>
    </location>
</feature>
<evidence type="ECO:0000313" key="3">
    <source>
        <dbReference type="Proteomes" id="UP000251714"/>
    </source>
</evidence>
<dbReference type="Proteomes" id="UP000251714">
    <property type="component" value="Unassembled WGS sequence"/>
</dbReference>
<evidence type="ECO:0000313" key="2">
    <source>
        <dbReference type="EMBL" id="RBA18420.1"/>
    </source>
</evidence>
<organism evidence="2 3">
    <name type="scientific">Gibberella intermedia</name>
    <name type="common">Bulb rot disease fungus</name>
    <name type="synonym">Fusarium proliferatum</name>
    <dbReference type="NCBI Taxonomy" id="948311"/>
    <lineage>
        <taxon>Eukaryota</taxon>
        <taxon>Fungi</taxon>
        <taxon>Dikarya</taxon>
        <taxon>Ascomycota</taxon>
        <taxon>Pezizomycotina</taxon>
        <taxon>Sordariomycetes</taxon>
        <taxon>Hypocreomycetidae</taxon>
        <taxon>Hypocreales</taxon>
        <taxon>Nectriaceae</taxon>
        <taxon>Fusarium</taxon>
        <taxon>Fusarium fujikuroi species complex</taxon>
    </lineage>
</organism>
<feature type="compositionally biased region" description="Polar residues" evidence="1">
    <location>
        <begin position="351"/>
        <end position="370"/>
    </location>
</feature>
<evidence type="ECO:0000256" key="1">
    <source>
        <dbReference type="SAM" id="MobiDB-lite"/>
    </source>
</evidence>
<accession>A0A365NC87</accession>
<gene>
    <name evidence="2" type="ORF">FPRO05_10715</name>
</gene>
<dbReference type="EMBL" id="PKMI01000014">
    <property type="protein sequence ID" value="RBA18420.1"/>
    <property type="molecule type" value="Genomic_DNA"/>
</dbReference>
<feature type="region of interest" description="Disordered" evidence="1">
    <location>
        <begin position="1"/>
        <end position="36"/>
    </location>
</feature>
<name>A0A365NC87_GIBIN</name>
<reference evidence="2 3" key="1">
    <citation type="submission" date="2017-12" db="EMBL/GenBank/DDBJ databases">
        <title>Genome sequence of the mycotoxigenic crop pathogen Fusarium proliferatum, strain ITEM 2341 from Date Palm.</title>
        <authorList>
            <person name="Almiman B.F."/>
            <person name="Shittu T.A."/>
            <person name="Muthumeenakshi S."/>
            <person name="Baroncelli R."/>
            <person name="Sreenivasaprasada S."/>
        </authorList>
    </citation>
    <scope>NUCLEOTIDE SEQUENCE [LARGE SCALE GENOMIC DNA]</scope>
    <source>
        <strain evidence="2 3">ITEM 2341</strain>
    </source>
</reference>
<feature type="region of interest" description="Disordered" evidence="1">
    <location>
        <begin position="292"/>
        <end position="376"/>
    </location>
</feature>